<evidence type="ECO:0000313" key="10">
    <source>
        <dbReference type="Proteomes" id="UP000480178"/>
    </source>
</evidence>
<dbReference type="InterPro" id="IPR050250">
    <property type="entry name" value="Macrolide_Exporter_MacB"/>
</dbReference>
<evidence type="ECO:0000256" key="6">
    <source>
        <dbReference type="SAM" id="Phobius"/>
    </source>
</evidence>
<protein>
    <submittedName>
        <fullName evidence="9">FtsX-like permease family protein</fullName>
    </submittedName>
</protein>
<evidence type="ECO:0000259" key="8">
    <source>
        <dbReference type="Pfam" id="PF12704"/>
    </source>
</evidence>
<dbReference type="PANTHER" id="PTHR30572:SF18">
    <property type="entry name" value="ABC-TYPE MACROLIDE FAMILY EXPORT SYSTEM PERMEASE COMPONENT 2"/>
    <property type="match status" value="1"/>
</dbReference>
<dbReference type="InterPro" id="IPR025857">
    <property type="entry name" value="MacB_PCD"/>
</dbReference>
<dbReference type="KEGG" id="rhoz:GXP67_15685"/>
<dbReference type="GO" id="GO:0005886">
    <property type="term" value="C:plasma membrane"/>
    <property type="evidence" value="ECO:0007669"/>
    <property type="project" value="UniProtKB-SubCell"/>
</dbReference>
<evidence type="ECO:0000256" key="3">
    <source>
        <dbReference type="ARBA" id="ARBA00022692"/>
    </source>
</evidence>
<evidence type="ECO:0000313" key="9">
    <source>
        <dbReference type="EMBL" id="QHT67980.1"/>
    </source>
</evidence>
<keyword evidence="10" id="KW-1185">Reference proteome</keyword>
<keyword evidence="2" id="KW-1003">Cell membrane</keyword>
<dbReference type="PANTHER" id="PTHR30572">
    <property type="entry name" value="MEMBRANE COMPONENT OF TRANSPORTER-RELATED"/>
    <property type="match status" value="1"/>
</dbReference>
<feature type="transmembrane region" description="Helical" evidence="6">
    <location>
        <begin position="340"/>
        <end position="367"/>
    </location>
</feature>
<proteinExistence type="predicted"/>
<dbReference type="EMBL" id="CP048222">
    <property type="protein sequence ID" value="QHT67980.1"/>
    <property type="molecule type" value="Genomic_DNA"/>
</dbReference>
<dbReference type="RefSeq" id="WP_162444001.1">
    <property type="nucleotide sequence ID" value="NZ_CP048222.1"/>
</dbReference>
<evidence type="ECO:0000256" key="5">
    <source>
        <dbReference type="ARBA" id="ARBA00023136"/>
    </source>
</evidence>
<dbReference type="Pfam" id="PF12704">
    <property type="entry name" value="MacB_PCD"/>
    <property type="match status" value="2"/>
</dbReference>
<feature type="transmembrane region" description="Helical" evidence="6">
    <location>
        <begin position="441"/>
        <end position="461"/>
    </location>
</feature>
<reference evidence="9 10" key="1">
    <citation type="submission" date="2020-01" db="EMBL/GenBank/DDBJ databases">
        <authorList>
            <person name="Kim M.K."/>
        </authorList>
    </citation>
    <scope>NUCLEOTIDE SEQUENCE [LARGE SCALE GENOMIC DNA]</scope>
    <source>
        <strain evidence="9 10">172606-1</strain>
    </source>
</reference>
<feature type="transmembrane region" description="Helical" evidence="6">
    <location>
        <begin position="742"/>
        <end position="762"/>
    </location>
</feature>
<evidence type="ECO:0000256" key="1">
    <source>
        <dbReference type="ARBA" id="ARBA00004651"/>
    </source>
</evidence>
<feature type="domain" description="ABC3 transporter permease C-terminal" evidence="7">
    <location>
        <begin position="299"/>
        <end position="416"/>
    </location>
</feature>
<dbReference type="Proteomes" id="UP000480178">
    <property type="component" value="Chromosome"/>
</dbReference>
<accession>A0A6C0GK18</accession>
<feature type="domain" description="ABC3 transporter permease C-terminal" evidence="7">
    <location>
        <begin position="693"/>
        <end position="806"/>
    </location>
</feature>
<feature type="transmembrane region" description="Helical" evidence="6">
    <location>
        <begin position="387"/>
        <end position="411"/>
    </location>
</feature>
<feature type="transmembrane region" description="Helical" evidence="6">
    <location>
        <begin position="690"/>
        <end position="715"/>
    </location>
</feature>
<evidence type="ECO:0000256" key="2">
    <source>
        <dbReference type="ARBA" id="ARBA00022475"/>
    </source>
</evidence>
<dbReference type="AlphaFoldDB" id="A0A6C0GK18"/>
<feature type="domain" description="MacB-like periplasmic core" evidence="8">
    <location>
        <begin position="505"/>
        <end position="656"/>
    </location>
</feature>
<keyword evidence="4 6" id="KW-1133">Transmembrane helix</keyword>
<dbReference type="GO" id="GO:0022857">
    <property type="term" value="F:transmembrane transporter activity"/>
    <property type="evidence" value="ECO:0007669"/>
    <property type="project" value="TreeGrafter"/>
</dbReference>
<name>A0A6C0GK18_9BACT</name>
<sequence length="813" mass="90603">MFQNYLKIALRNILKYTGFSFINIFGLALGLTCCLLISLYIRDELSYDKYHTNADRIYRVTRNWTSQDGSVSLHLGHVAPPFGPLLENEFPDIEASARIIQNGFLFRYDEKAFNENNVFIAEPAIFKIFTIPVISGDPKKALDDPFSIMLSDKMAEKYFNNENAVGKVIKIDNQFQVKITGIFKHFPANSHFHPDFLVSFSTLNDDNVYGRENLRTNFGNNSFGTYLLLPENYNTQTITSQIPVFLDKVLAGNNPNNGPKPSAGTNLFLQKLTDIHLHSHLDSEFEANSDITTLYILSAIAVFILIIACINFMNLSTALAAKRAKEVGIRKVMGVTKDKLVIQFLSESVVFSMIALVLAIGIVQLSLPALNNFTGRELSVGYLENWYTLPLLITLALIVGVIAGSYPALYLSSFQPISILKGKLLSAQAGSGLQAISLRQILVVLQFTISIVLMICTGIMFNQLNFLSNKSLGFEKDHVVTLSYFGELSEQYESFKNQLTSQTSVQQVGRSSRIPSGRLLDSNGATAQVGDSLQPTSATIKFLRVDHDFISTYKIEMAAGRNFSKEFGTDDTTAFIINQEAASMIGWKTAEEAIGKQFTYGPRKGRIIGVVKDFNFESMHQEIAPMVFFIAPNDGYNYLSVKINGTNVKETLAQIEKTWYKFLPERPFEYTFLDENFGRLYEKEQKQGQLFSTFSILAILIGCLGLFGLASFTAVQRTKEIGIRKVLGASVSGIVTLLSKEFLKLVFIANLIAWPVAWFAMSKWLDGFAYSVNISPWTFLLAALLALIIALITVSYQSIKAAIANPVKSLRAE</sequence>
<comment type="subcellular location">
    <subcellularLocation>
        <location evidence="1">Cell membrane</location>
        <topology evidence="1">Multi-pass membrane protein</topology>
    </subcellularLocation>
</comment>
<gene>
    <name evidence="9" type="ORF">GXP67_15685</name>
</gene>
<feature type="transmembrane region" description="Helical" evidence="6">
    <location>
        <begin position="294"/>
        <end position="319"/>
    </location>
</feature>
<evidence type="ECO:0000259" key="7">
    <source>
        <dbReference type="Pfam" id="PF02687"/>
    </source>
</evidence>
<keyword evidence="5 6" id="KW-0472">Membrane</keyword>
<dbReference type="Pfam" id="PF02687">
    <property type="entry name" value="FtsX"/>
    <property type="match status" value="2"/>
</dbReference>
<feature type="domain" description="MacB-like periplasmic core" evidence="8">
    <location>
        <begin position="20"/>
        <end position="241"/>
    </location>
</feature>
<evidence type="ECO:0000256" key="4">
    <source>
        <dbReference type="ARBA" id="ARBA00022989"/>
    </source>
</evidence>
<feature type="transmembrane region" description="Helical" evidence="6">
    <location>
        <begin position="21"/>
        <end position="41"/>
    </location>
</feature>
<dbReference type="InterPro" id="IPR003838">
    <property type="entry name" value="ABC3_permease_C"/>
</dbReference>
<feature type="transmembrane region" description="Helical" evidence="6">
    <location>
        <begin position="774"/>
        <end position="794"/>
    </location>
</feature>
<organism evidence="9 10">
    <name type="scientific">Rhodocytophaga rosea</name>
    <dbReference type="NCBI Taxonomy" id="2704465"/>
    <lineage>
        <taxon>Bacteria</taxon>
        <taxon>Pseudomonadati</taxon>
        <taxon>Bacteroidota</taxon>
        <taxon>Cytophagia</taxon>
        <taxon>Cytophagales</taxon>
        <taxon>Rhodocytophagaceae</taxon>
        <taxon>Rhodocytophaga</taxon>
    </lineage>
</organism>
<keyword evidence="3 6" id="KW-0812">Transmembrane</keyword>